<protein>
    <recommendedName>
        <fullName evidence="1">SiaC family regulatory phosphoprotein domain-containing protein</fullName>
    </recommendedName>
</protein>
<dbReference type="RefSeq" id="WP_174409222.1">
    <property type="nucleotide sequence ID" value="NZ_BLVP01000006.1"/>
</dbReference>
<proteinExistence type="predicted"/>
<keyword evidence="3" id="KW-1185">Reference proteome</keyword>
<comment type="caution">
    <text evidence="2">The sequence shown here is derived from an EMBL/GenBank/DDBJ whole genome shotgun (WGS) entry which is preliminary data.</text>
</comment>
<sequence>MTPLARFYVAATKSSPAIDFDPASNSMSMRGESYPENCSRFYEPVFQWLRHYLAYTGTQPMLLDLEIIYFNSSSSKTFMDLFDLLDAAAETGKPVTVRWHYHPENETAFECGEEFQEDVRHMTFELVPKTV</sequence>
<dbReference type="EMBL" id="BLVP01000006">
    <property type="protein sequence ID" value="GFM36559.1"/>
    <property type="molecule type" value="Genomic_DNA"/>
</dbReference>
<evidence type="ECO:0000313" key="3">
    <source>
        <dbReference type="Proteomes" id="UP000503820"/>
    </source>
</evidence>
<dbReference type="Proteomes" id="UP000503820">
    <property type="component" value="Unassembled WGS sequence"/>
</dbReference>
<dbReference type="AlphaFoldDB" id="A0A7J0BS97"/>
<dbReference type="InterPro" id="IPR018530">
    <property type="entry name" value="SiaC"/>
</dbReference>
<evidence type="ECO:0000313" key="2">
    <source>
        <dbReference type="EMBL" id="GFM36559.1"/>
    </source>
</evidence>
<organism evidence="2 3">
    <name type="scientific">Desulfovibrio psychrotolerans</name>
    <dbReference type="NCBI Taxonomy" id="415242"/>
    <lineage>
        <taxon>Bacteria</taxon>
        <taxon>Pseudomonadati</taxon>
        <taxon>Thermodesulfobacteriota</taxon>
        <taxon>Desulfovibrionia</taxon>
        <taxon>Desulfovibrionales</taxon>
        <taxon>Desulfovibrionaceae</taxon>
        <taxon>Desulfovibrio</taxon>
    </lineage>
</organism>
<gene>
    <name evidence="2" type="ORF">DSM19430T_12430</name>
</gene>
<name>A0A7J0BS97_9BACT</name>
<dbReference type="Pfam" id="PF09345">
    <property type="entry name" value="SiaC"/>
    <property type="match status" value="1"/>
</dbReference>
<evidence type="ECO:0000259" key="1">
    <source>
        <dbReference type="Pfam" id="PF09345"/>
    </source>
</evidence>
<feature type="domain" description="SiaC family regulatory phosphoprotein" evidence="1">
    <location>
        <begin position="10"/>
        <end position="128"/>
    </location>
</feature>
<accession>A0A7J0BS97</accession>
<reference evidence="2 3" key="1">
    <citation type="submission" date="2020-05" db="EMBL/GenBank/DDBJ databases">
        <title>Draft genome sequence of Desulfovibrio psychrotolerans JS1T.</title>
        <authorList>
            <person name="Ueno A."/>
            <person name="Tamazawa S."/>
            <person name="Tamamura S."/>
            <person name="Murakami T."/>
            <person name="Kiyama T."/>
            <person name="Inomata H."/>
            <person name="Amano Y."/>
            <person name="Miyakawa K."/>
            <person name="Tamaki H."/>
            <person name="Naganuma T."/>
            <person name="Kaneko K."/>
        </authorList>
    </citation>
    <scope>NUCLEOTIDE SEQUENCE [LARGE SCALE GENOMIC DNA]</scope>
    <source>
        <strain evidence="2 3">JS1</strain>
    </source>
</reference>